<protein>
    <submittedName>
        <fullName evidence="7">Protein NRT1/ PTR FAMILY 3.1</fullName>
    </submittedName>
</protein>
<dbReference type="Pfam" id="PF00854">
    <property type="entry name" value="PTR2"/>
    <property type="match status" value="1"/>
</dbReference>
<organism evidence="7 8">
    <name type="scientific">Dichanthelium oligosanthes</name>
    <dbReference type="NCBI Taxonomy" id="888268"/>
    <lineage>
        <taxon>Eukaryota</taxon>
        <taxon>Viridiplantae</taxon>
        <taxon>Streptophyta</taxon>
        <taxon>Embryophyta</taxon>
        <taxon>Tracheophyta</taxon>
        <taxon>Spermatophyta</taxon>
        <taxon>Magnoliopsida</taxon>
        <taxon>Liliopsida</taxon>
        <taxon>Poales</taxon>
        <taxon>Poaceae</taxon>
        <taxon>PACMAD clade</taxon>
        <taxon>Panicoideae</taxon>
        <taxon>Panicodae</taxon>
        <taxon>Paniceae</taxon>
        <taxon>Dichantheliinae</taxon>
        <taxon>Dichanthelium</taxon>
    </lineage>
</organism>
<keyword evidence="3 6" id="KW-0812">Transmembrane</keyword>
<dbReference type="InterPro" id="IPR036259">
    <property type="entry name" value="MFS_trans_sf"/>
</dbReference>
<reference evidence="7 8" key="1">
    <citation type="submission" date="2016-09" db="EMBL/GenBank/DDBJ databases">
        <title>The draft genome of Dichanthelium oligosanthes: A C3 panicoid grass species.</title>
        <authorList>
            <person name="Studer A.J."/>
            <person name="Schnable J.C."/>
            <person name="Brutnell T.P."/>
        </authorList>
    </citation>
    <scope>NUCLEOTIDE SEQUENCE [LARGE SCALE GENOMIC DNA]</scope>
    <source>
        <strain evidence="8">cv. Kellogg 1175</strain>
        <tissue evidence="7">Leaf</tissue>
    </source>
</reference>
<dbReference type="Gene3D" id="1.20.1250.20">
    <property type="entry name" value="MFS general substrate transporter like domains"/>
    <property type="match status" value="1"/>
</dbReference>
<evidence type="ECO:0000256" key="2">
    <source>
        <dbReference type="ARBA" id="ARBA00005982"/>
    </source>
</evidence>
<keyword evidence="8" id="KW-1185">Reference proteome</keyword>
<evidence type="ECO:0000256" key="5">
    <source>
        <dbReference type="ARBA" id="ARBA00023136"/>
    </source>
</evidence>
<comment type="similarity">
    <text evidence="2">Belongs to the major facilitator superfamily. Proton-dependent oligopeptide transporter (POT/PTR) (TC 2.A.17) family.</text>
</comment>
<gene>
    <name evidence="7" type="ORF">BAE44_0012648</name>
</gene>
<dbReference type="GO" id="GO:0016020">
    <property type="term" value="C:membrane"/>
    <property type="evidence" value="ECO:0007669"/>
    <property type="project" value="UniProtKB-SubCell"/>
</dbReference>
<dbReference type="GO" id="GO:0022857">
    <property type="term" value="F:transmembrane transporter activity"/>
    <property type="evidence" value="ECO:0007669"/>
    <property type="project" value="InterPro"/>
</dbReference>
<evidence type="ECO:0000256" key="6">
    <source>
        <dbReference type="SAM" id="Phobius"/>
    </source>
</evidence>
<feature type="transmembrane region" description="Helical" evidence="6">
    <location>
        <begin position="167"/>
        <end position="188"/>
    </location>
</feature>
<proteinExistence type="inferred from homology"/>
<dbReference type="SUPFAM" id="SSF103473">
    <property type="entry name" value="MFS general substrate transporter"/>
    <property type="match status" value="1"/>
</dbReference>
<comment type="subcellular location">
    <subcellularLocation>
        <location evidence="1">Membrane</location>
        <topology evidence="1">Multi-pass membrane protein</topology>
    </subcellularLocation>
</comment>
<name>A0A1E5VMH5_9POAL</name>
<evidence type="ECO:0000256" key="4">
    <source>
        <dbReference type="ARBA" id="ARBA00022989"/>
    </source>
</evidence>
<dbReference type="EMBL" id="LWDX02034905">
    <property type="protein sequence ID" value="OEL26333.1"/>
    <property type="molecule type" value="Genomic_DNA"/>
</dbReference>
<dbReference type="AlphaFoldDB" id="A0A1E5VMH5"/>
<dbReference type="InterPro" id="IPR000109">
    <property type="entry name" value="POT_fam"/>
</dbReference>
<feature type="transmembrane region" description="Helical" evidence="6">
    <location>
        <begin position="71"/>
        <end position="94"/>
    </location>
</feature>
<sequence length="283" mass="29999">MLLDRPCPPAANEICDRFATAGFNANLITYLTQQLHLPLVEASNLLTNFNGTAAFTPVLGAIIADSCAGRFWTIAGGGALYQLGMLGLVVSALAHALRPAPCAAGAASAPSTCQRASGGQLAMLYLPLLLTALGGGGIRPCVVAFGADQFGRRGGRRPGGDQKWSYFNLYFFTMGLAVLLALTVVVYIQDNVGWGWGFGIPAIGMLLSVLSFVAGYPLYVKVKPEGSPFKRLLQVAVAAFKKRKEDVPEDAGLLYRNKELDAAIAADGRLLHTDQLRQVPLTS</sequence>
<comment type="caution">
    <text evidence="7">The sequence shown here is derived from an EMBL/GenBank/DDBJ whole genome shotgun (WGS) entry which is preliminary data.</text>
</comment>
<dbReference type="OrthoDB" id="8904098at2759"/>
<evidence type="ECO:0000256" key="3">
    <source>
        <dbReference type="ARBA" id="ARBA00022692"/>
    </source>
</evidence>
<keyword evidence="4 6" id="KW-1133">Transmembrane helix</keyword>
<feature type="transmembrane region" description="Helical" evidence="6">
    <location>
        <begin position="124"/>
        <end position="147"/>
    </location>
</feature>
<keyword evidence="5 6" id="KW-0472">Membrane</keyword>
<dbReference type="PANTHER" id="PTHR11654">
    <property type="entry name" value="OLIGOPEPTIDE TRANSPORTER-RELATED"/>
    <property type="match status" value="1"/>
</dbReference>
<feature type="transmembrane region" description="Helical" evidence="6">
    <location>
        <begin position="45"/>
        <end position="64"/>
    </location>
</feature>
<evidence type="ECO:0000313" key="8">
    <source>
        <dbReference type="Proteomes" id="UP000095767"/>
    </source>
</evidence>
<evidence type="ECO:0000256" key="1">
    <source>
        <dbReference type="ARBA" id="ARBA00004141"/>
    </source>
</evidence>
<dbReference type="Proteomes" id="UP000095767">
    <property type="component" value="Unassembled WGS sequence"/>
</dbReference>
<feature type="transmembrane region" description="Helical" evidence="6">
    <location>
        <begin position="194"/>
        <end position="220"/>
    </location>
</feature>
<accession>A0A1E5VMH5</accession>
<evidence type="ECO:0000313" key="7">
    <source>
        <dbReference type="EMBL" id="OEL26333.1"/>
    </source>
</evidence>